<gene>
    <name evidence="1" type="ORF">Vadar_014735</name>
</gene>
<protein>
    <submittedName>
        <fullName evidence="1">Uncharacterized protein</fullName>
    </submittedName>
</protein>
<organism evidence="1 2">
    <name type="scientific">Vaccinium darrowii</name>
    <dbReference type="NCBI Taxonomy" id="229202"/>
    <lineage>
        <taxon>Eukaryota</taxon>
        <taxon>Viridiplantae</taxon>
        <taxon>Streptophyta</taxon>
        <taxon>Embryophyta</taxon>
        <taxon>Tracheophyta</taxon>
        <taxon>Spermatophyta</taxon>
        <taxon>Magnoliopsida</taxon>
        <taxon>eudicotyledons</taxon>
        <taxon>Gunneridae</taxon>
        <taxon>Pentapetalae</taxon>
        <taxon>asterids</taxon>
        <taxon>Ericales</taxon>
        <taxon>Ericaceae</taxon>
        <taxon>Vaccinioideae</taxon>
        <taxon>Vaccinieae</taxon>
        <taxon>Vaccinium</taxon>
    </lineage>
</organism>
<evidence type="ECO:0000313" key="1">
    <source>
        <dbReference type="EMBL" id="KAH7863208.1"/>
    </source>
</evidence>
<comment type="caution">
    <text evidence="1">The sequence shown here is derived from an EMBL/GenBank/DDBJ whole genome shotgun (WGS) entry which is preliminary data.</text>
</comment>
<sequence>MKLNPGLLIVLKYQGEPKGNANKEKENDGFVMSVSSISYAFSNKDAAWIEAVDAPWLPRKISSIHETSIDAPRNAAIDIDDHLSLLCSDFQRNLWDSGPDFTSSSPIVSHSREVEEIPTVVSHGTEQSFNSVFTPTIDGFSGTSHAVAPEIHGAGITDGIISIALSGYLDQQRQSRIEDVELEEVVSWSLKTAEQEKALRGLGKKVGASELDTYKSNVLGFHKKRDYLGWKLEAHVPNMKLQMCKSSHWSGTGAGMCLLPRLTLPQKLSVAILIPGDLFTARIRSQLAANEASFSQELTSDDENELTLQVRMPNGNRNSRRFAKSDKLQSVFDFIDVGGSVKPDSYSLVRPYPRLYQQGRSHISGVD</sequence>
<evidence type="ECO:0000313" key="2">
    <source>
        <dbReference type="Proteomes" id="UP000828048"/>
    </source>
</evidence>
<dbReference type="EMBL" id="CM037162">
    <property type="protein sequence ID" value="KAH7863208.1"/>
    <property type="molecule type" value="Genomic_DNA"/>
</dbReference>
<reference evidence="1 2" key="1">
    <citation type="journal article" date="2021" name="Hortic Res">
        <title>High-quality reference genome and annotation aids understanding of berry development for evergreen blueberry (Vaccinium darrowii).</title>
        <authorList>
            <person name="Yu J."/>
            <person name="Hulse-Kemp A.M."/>
            <person name="Babiker E."/>
            <person name="Staton M."/>
        </authorList>
    </citation>
    <scope>NUCLEOTIDE SEQUENCE [LARGE SCALE GENOMIC DNA]</scope>
    <source>
        <strain evidence="2">cv. NJ 8807/NJ 8810</strain>
        <tissue evidence="1">Young leaf</tissue>
    </source>
</reference>
<dbReference type="Proteomes" id="UP000828048">
    <property type="component" value="Chromosome 12"/>
</dbReference>
<name>A0ACB7ZCQ6_9ERIC</name>
<proteinExistence type="predicted"/>
<keyword evidence="2" id="KW-1185">Reference proteome</keyword>
<accession>A0ACB7ZCQ6</accession>